<feature type="region of interest" description="Disordered" evidence="1">
    <location>
        <begin position="90"/>
        <end position="118"/>
    </location>
</feature>
<comment type="caution">
    <text evidence="2">The sequence shown here is derived from an EMBL/GenBank/DDBJ whole genome shotgun (WGS) entry which is preliminary data.</text>
</comment>
<feature type="region of interest" description="Disordered" evidence="1">
    <location>
        <begin position="166"/>
        <end position="202"/>
    </location>
</feature>
<reference evidence="2 3" key="1">
    <citation type="journal article" date="2022" name="Nat. Plants">
        <title>Genomes of leafy and leafless Platanthera orchids illuminate the evolution of mycoheterotrophy.</title>
        <authorList>
            <person name="Li M.H."/>
            <person name="Liu K.W."/>
            <person name="Li Z."/>
            <person name="Lu H.C."/>
            <person name="Ye Q.L."/>
            <person name="Zhang D."/>
            <person name="Wang J.Y."/>
            <person name="Li Y.F."/>
            <person name="Zhong Z.M."/>
            <person name="Liu X."/>
            <person name="Yu X."/>
            <person name="Liu D.K."/>
            <person name="Tu X.D."/>
            <person name="Liu B."/>
            <person name="Hao Y."/>
            <person name="Liao X.Y."/>
            <person name="Jiang Y.T."/>
            <person name="Sun W.H."/>
            <person name="Chen J."/>
            <person name="Chen Y.Q."/>
            <person name="Ai Y."/>
            <person name="Zhai J.W."/>
            <person name="Wu S.S."/>
            <person name="Zhou Z."/>
            <person name="Hsiao Y.Y."/>
            <person name="Wu W.L."/>
            <person name="Chen Y.Y."/>
            <person name="Lin Y.F."/>
            <person name="Hsu J.L."/>
            <person name="Li C.Y."/>
            <person name="Wang Z.W."/>
            <person name="Zhao X."/>
            <person name="Zhong W.Y."/>
            <person name="Ma X.K."/>
            <person name="Ma L."/>
            <person name="Huang J."/>
            <person name="Chen G.Z."/>
            <person name="Huang M.Z."/>
            <person name="Huang L."/>
            <person name="Peng D.H."/>
            <person name="Luo Y.B."/>
            <person name="Zou S.Q."/>
            <person name="Chen S.P."/>
            <person name="Lan S."/>
            <person name="Tsai W.C."/>
            <person name="Van de Peer Y."/>
            <person name="Liu Z.J."/>
        </authorList>
    </citation>
    <scope>NUCLEOTIDE SEQUENCE [LARGE SCALE GENOMIC DNA]</scope>
    <source>
        <strain evidence="2">Lor288</strain>
    </source>
</reference>
<evidence type="ECO:0000313" key="3">
    <source>
        <dbReference type="Proteomes" id="UP001412067"/>
    </source>
</evidence>
<evidence type="ECO:0000313" key="2">
    <source>
        <dbReference type="EMBL" id="KAK8948011.1"/>
    </source>
</evidence>
<protein>
    <submittedName>
        <fullName evidence="2">Uncharacterized protein</fullName>
    </submittedName>
</protein>
<gene>
    <name evidence="2" type="ORF">KSP40_PGU013011</name>
</gene>
<evidence type="ECO:0000256" key="1">
    <source>
        <dbReference type="SAM" id="MobiDB-lite"/>
    </source>
</evidence>
<accession>A0ABR2LRF4</accession>
<feature type="compositionally biased region" description="Acidic residues" evidence="1">
    <location>
        <begin position="173"/>
        <end position="182"/>
    </location>
</feature>
<dbReference type="EMBL" id="JBBWWR010000016">
    <property type="protein sequence ID" value="KAK8948011.1"/>
    <property type="molecule type" value="Genomic_DNA"/>
</dbReference>
<sequence>MAAPRALPTSTTWLSGKAPALRPKLALFSSPSSELVVRSGAPHSHQATDIIIISMSRRAERLAARLAQVYPIDLESPTSTLPSRRWRLQGKAAMRSNSNGSASGKRASRWKQSTHCKPEASSWLTESSAGAFAPGFTVKISLGEQQNSAEICVEPDNNAECGSCVDAEKANGEEEEEEEDENKDYWNSILNLVNSSSPPPVF</sequence>
<organism evidence="2 3">
    <name type="scientific">Platanthera guangdongensis</name>
    <dbReference type="NCBI Taxonomy" id="2320717"/>
    <lineage>
        <taxon>Eukaryota</taxon>
        <taxon>Viridiplantae</taxon>
        <taxon>Streptophyta</taxon>
        <taxon>Embryophyta</taxon>
        <taxon>Tracheophyta</taxon>
        <taxon>Spermatophyta</taxon>
        <taxon>Magnoliopsida</taxon>
        <taxon>Liliopsida</taxon>
        <taxon>Asparagales</taxon>
        <taxon>Orchidaceae</taxon>
        <taxon>Orchidoideae</taxon>
        <taxon>Orchideae</taxon>
        <taxon>Orchidinae</taxon>
        <taxon>Platanthera</taxon>
    </lineage>
</organism>
<keyword evidence="3" id="KW-1185">Reference proteome</keyword>
<dbReference type="Proteomes" id="UP001412067">
    <property type="component" value="Unassembled WGS sequence"/>
</dbReference>
<proteinExistence type="predicted"/>
<name>A0ABR2LRF4_9ASPA</name>